<evidence type="ECO:0000256" key="2">
    <source>
        <dbReference type="ARBA" id="ARBA00023172"/>
    </source>
</evidence>
<dbReference type="InterPro" id="IPR011010">
    <property type="entry name" value="DNA_brk_join_enz"/>
</dbReference>
<proteinExistence type="predicted"/>
<sequence>MHHQIVTEYWSKPLAEWAAWMRTAKRAPGTIYQHTYRVGRLAERHPRRSPWTITLDDLVEHLNASEVAPSTQRAARTSIRSFYSWAVAVGRLERSPAALLPPVRVERGRPRPAPDEVTTIARFHRDRRIPLMVELGYRAGLRCCEICRVHADDVERTIDGYALRVLGKGRKLRVVPIESDLAASVLERAEGGWCFPGRIDGHLSASYVSKLISTALPERVTAHQLRHRFGTRAYQLGGKDIRAVQELLGHASIATTQVYTLPADDAVRRAALAAA</sequence>
<dbReference type="PROSITE" id="PS51898">
    <property type="entry name" value="TYR_RECOMBINASE"/>
    <property type="match status" value="1"/>
</dbReference>
<organism evidence="6 7">
    <name type="scientific">Humibacter ginsenosidimutans</name>
    <dbReference type="NCBI Taxonomy" id="2599293"/>
    <lineage>
        <taxon>Bacteria</taxon>
        <taxon>Bacillati</taxon>
        <taxon>Actinomycetota</taxon>
        <taxon>Actinomycetes</taxon>
        <taxon>Micrococcales</taxon>
        <taxon>Microbacteriaceae</taxon>
        <taxon>Humibacter</taxon>
    </lineage>
</organism>
<accession>A0A5B8M1W7</accession>
<protein>
    <submittedName>
        <fullName evidence="6">Tyrosine-type recombinase/integrase</fullName>
    </submittedName>
</protein>
<dbReference type="GO" id="GO:0003677">
    <property type="term" value="F:DNA binding"/>
    <property type="evidence" value="ECO:0007669"/>
    <property type="project" value="UniProtKB-UniRule"/>
</dbReference>
<dbReference type="PANTHER" id="PTHR30349">
    <property type="entry name" value="PHAGE INTEGRASE-RELATED"/>
    <property type="match status" value="1"/>
</dbReference>
<evidence type="ECO:0000313" key="7">
    <source>
        <dbReference type="Proteomes" id="UP000320216"/>
    </source>
</evidence>
<gene>
    <name evidence="6" type="ORF">FPZ11_05275</name>
</gene>
<dbReference type="OrthoDB" id="1822491at2"/>
<feature type="domain" description="Core-binding (CB)" evidence="5">
    <location>
        <begin position="8"/>
        <end position="87"/>
    </location>
</feature>
<dbReference type="InterPro" id="IPR013762">
    <property type="entry name" value="Integrase-like_cat_sf"/>
</dbReference>
<keyword evidence="2" id="KW-0233">DNA recombination</keyword>
<evidence type="ECO:0000256" key="3">
    <source>
        <dbReference type="PROSITE-ProRule" id="PRU01248"/>
    </source>
</evidence>
<dbReference type="InterPro" id="IPR050090">
    <property type="entry name" value="Tyrosine_recombinase_XerCD"/>
</dbReference>
<dbReference type="AlphaFoldDB" id="A0A5B8M1W7"/>
<evidence type="ECO:0000259" key="4">
    <source>
        <dbReference type="PROSITE" id="PS51898"/>
    </source>
</evidence>
<keyword evidence="7" id="KW-1185">Reference proteome</keyword>
<dbReference type="GO" id="GO:0006310">
    <property type="term" value="P:DNA recombination"/>
    <property type="evidence" value="ECO:0007669"/>
    <property type="project" value="UniProtKB-KW"/>
</dbReference>
<dbReference type="GO" id="GO:0015074">
    <property type="term" value="P:DNA integration"/>
    <property type="evidence" value="ECO:0007669"/>
    <property type="project" value="InterPro"/>
</dbReference>
<keyword evidence="1 3" id="KW-0238">DNA-binding</keyword>
<dbReference type="EMBL" id="CP042305">
    <property type="protein sequence ID" value="QDZ14256.1"/>
    <property type="molecule type" value="Genomic_DNA"/>
</dbReference>
<dbReference type="KEGG" id="huw:FPZ11_05275"/>
<dbReference type="Proteomes" id="UP000320216">
    <property type="component" value="Chromosome"/>
</dbReference>
<dbReference type="PROSITE" id="PS51900">
    <property type="entry name" value="CB"/>
    <property type="match status" value="1"/>
</dbReference>
<dbReference type="Gene3D" id="1.10.443.10">
    <property type="entry name" value="Intergrase catalytic core"/>
    <property type="match status" value="1"/>
</dbReference>
<reference evidence="6 7" key="1">
    <citation type="submission" date="2019-07" db="EMBL/GenBank/DDBJ databases">
        <title>Full genome sequence of Humibacter sp. WJ7-1.</title>
        <authorList>
            <person name="Im W.-T."/>
        </authorList>
    </citation>
    <scope>NUCLEOTIDE SEQUENCE [LARGE SCALE GENOMIC DNA]</scope>
    <source>
        <strain evidence="6 7">WJ7-1</strain>
    </source>
</reference>
<feature type="domain" description="Tyr recombinase" evidence="4">
    <location>
        <begin position="94"/>
        <end position="272"/>
    </location>
</feature>
<dbReference type="SUPFAM" id="SSF56349">
    <property type="entry name" value="DNA breaking-rejoining enzymes"/>
    <property type="match status" value="1"/>
</dbReference>
<evidence type="ECO:0000256" key="1">
    <source>
        <dbReference type="ARBA" id="ARBA00023125"/>
    </source>
</evidence>
<dbReference type="InterPro" id="IPR002104">
    <property type="entry name" value="Integrase_catalytic"/>
</dbReference>
<evidence type="ECO:0000313" key="6">
    <source>
        <dbReference type="EMBL" id="QDZ14256.1"/>
    </source>
</evidence>
<dbReference type="RefSeq" id="WP_146318974.1">
    <property type="nucleotide sequence ID" value="NZ_CP042305.1"/>
</dbReference>
<dbReference type="InterPro" id="IPR044068">
    <property type="entry name" value="CB"/>
</dbReference>
<evidence type="ECO:0000259" key="5">
    <source>
        <dbReference type="PROSITE" id="PS51900"/>
    </source>
</evidence>
<name>A0A5B8M1W7_9MICO</name>
<dbReference type="PANTHER" id="PTHR30349:SF64">
    <property type="entry name" value="PROPHAGE INTEGRASE INTD-RELATED"/>
    <property type="match status" value="1"/>
</dbReference>
<dbReference type="Pfam" id="PF00589">
    <property type="entry name" value="Phage_integrase"/>
    <property type="match status" value="1"/>
</dbReference>